<name>A0A3L6Q4Q9_PANMI</name>
<dbReference type="EMBL" id="PQIB02000013">
    <property type="protein sequence ID" value="RLM73562.1"/>
    <property type="molecule type" value="Genomic_DNA"/>
</dbReference>
<evidence type="ECO:0000313" key="7">
    <source>
        <dbReference type="Proteomes" id="UP000275267"/>
    </source>
</evidence>
<keyword evidence="7" id="KW-1185">Reference proteome</keyword>
<dbReference type="SUPFAM" id="SSF57850">
    <property type="entry name" value="RING/U-box"/>
    <property type="match status" value="1"/>
</dbReference>
<keyword evidence="1" id="KW-0479">Metal-binding</keyword>
<comment type="caution">
    <text evidence="6">The sequence shown here is derived from an EMBL/GenBank/DDBJ whole genome shotgun (WGS) entry which is preliminary data.</text>
</comment>
<keyword evidence="3" id="KW-0862">Zinc</keyword>
<dbReference type="InterPro" id="IPR013083">
    <property type="entry name" value="Znf_RING/FYVE/PHD"/>
</dbReference>
<gene>
    <name evidence="6" type="ORF">C2845_PM15G24590</name>
</gene>
<accession>A0A3L6Q4Q9</accession>
<evidence type="ECO:0000256" key="1">
    <source>
        <dbReference type="ARBA" id="ARBA00022723"/>
    </source>
</evidence>
<dbReference type="STRING" id="4540.A0A3L6Q4Q9"/>
<dbReference type="PANTHER" id="PTHR15710">
    <property type="entry name" value="E3 UBIQUITIN-PROTEIN LIGASE PRAJA"/>
    <property type="match status" value="1"/>
</dbReference>
<dbReference type="CDD" id="cd16448">
    <property type="entry name" value="RING-H2"/>
    <property type="match status" value="1"/>
</dbReference>
<evidence type="ECO:0000259" key="5">
    <source>
        <dbReference type="PROSITE" id="PS50089"/>
    </source>
</evidence>
<sequence length="226" mass="25168">MEGHRGFAPLDEGPSYLRLTSRVTVRYAWRRLGGGGVDELVRAEPAPEPDSEQLVVDPSDFLDYDRTRLVAWRLFSRLPGLRGLDLAPSNWYMFAPDEVAARILRDVRWNDARGLCGGHCRRFALDMHVEATLVFNEPKALLRYCSEEVMQTLDPRATVCGICSDGLTSSGRTPPVNLPCSHAFHSQCITRWFFKGTACPVCRHDLRTLVAAPPWASTGHVVGMAA</sequence>
<evidence type="ECO:0000256" key="4">
    <source>
        <dbReference type="PROSITE-ProRule" id="PRU00175"/>
    </source>
</evidence>
<feature type="domain" description="RING-type" evidence="5">
    <location>
        <begin position="160"/>
        <end position="203"/>
    </location>
</feature>
<dbReference type="Gene3D" id="3.30.40.10">
    <property type="entry name" value="Zinc/RING finger domain, C3HC4 (zinc finger)"/>
    <property type="match status" value="1"/>
</dbReference>
<dbReference type="AlphaFoldDB" id="A0A3L6Q4Q9"/>
<evidence type="ECO:0000256" key="3">
    <source>
        <dbReference type="ARBA" id="ARBA00022833"/>
    </source>
</evidence>
<organism evidence="6 7">
    <name type="scientific">Panicum miliaceum</name>
    <name type="common">Proso millet</name>
    <name type="synonym">Broomcorn millet</name>
    <dbReference type="NCBI Taxonomy" id="4540"/>
    <lineage>
        <taxon>Eukaryota</taxon>
        <taxon>Viridiplantae</taxon>
        <taxon>Streptophyta</taxon>
        <taxon>Embryophyta</taxon>
        <taxon>Tracheophyta</taxon>
        <taxon>Spermatophyta</taxon>
        <taxon>Magnoliopsida</taxon>
        <taxon>Liliopsida</taxon>
        <taxon>Poales</taxon>
        <taxon>Poaceae</taxon>
        <taxon>PACMAD clade</taxon>
        <taxon>Panicoideae</taxon>
        <taxon>Panicodae</taxon>
        <taxon>Paniceae</taxon>
        <taxon>Panicinae</taxon>
        <taxon>Panicum</taxon>
        <taxon>Panicum sect. Panicum</taxon>
    </lineage>
</organism>
<dbReference type="GO" id="GO:0008270">
    <property type="term" value="F:zinc ion binding"/>
    <property type="evidence" value="ECO:0007669"/>
    <property type="project" value="UniProtKB-KW"/>
</dbReference>
<evidence type="ECO:0000256" key="2">
    <source>
        <dbReference type="ARBA" id="ARBA00022771"/>
    </source>
</evidence>
<evidence type="ECO:0000313" key="6">
    <source>
        <dbReference type="EMBL" id="RLM73562.1"/>
    </source>
</evidence>
<protein>
    <recommendedName>
        <fullName evidence="5">RING-type domain-containing protein</fullName>
    </recommendedName>
</protein>
<dbReference type="PROSITE" id="PS50089">
    <property type="entry name" value="ZF_RING_2"/>
    <property type="match status" value="1"/>
</dbReference>
<reference evidence="7" key="1">
    <citation type="journal article" date="2019" name="Nat. Commun.">
        <title>The genome of broomcorn millet.</title>
        <authorList>
            <person name="Zou C."/>
            <person name="Miki D."/>
            <person name="Li D."/>
            <person name="Tang Q."/>
            <person name="Xiao L."/>
            <person name="Rajput S."/>
            <person name="Deng P."/>
            <person name="Jia W."/>
            <person name="Huang R."/>
            <person name="Zhang M."/>
            <person name="Sun Y."/>
            <person name="Hu J."/>
            <person name="Fu X."/>
            <person name="Schnable P.S."/>
            <person name="Li F."/>
            <person name="Zhang H."/>
            <person name="Feng B."/>
            <person name="Zhu X."/>
            <person name="Liu R."/>
            <person name="Schnable J.C."/>
            <person name="Zhu J.-K."/>
            <person name="Zhang H."/>
        </authorList>
    </citation>
    <scope>NUCLEOTIDE SEQUENCE [LARGE SCALE GENOMIC DNA]</scope>
</reference>
<dbReference type="OrthoDB" id="661041at2759"/>
<dbReference type="Proteomes" id="UP000275267">
    <property type="component" value="Unassembled WGS sequence"/>
</dbReference>
<dbReference type="Pfam" id="PF13639">
    <property type="entry name" value="zf-RING_2"/>
    <property type="match status" value="1"/>
</dbReference>
<proteinExistence type="predicted"/>
<dbReference type="SMART" id="SM00184">
    <property type="entry name" value="RING"/>
    <property type="match status" value="1"/>
</dbReference>
<dbReference type="InterPro" id="IPR001841">
    <property type="entry name" value="Znf_RING"/>
</dbReference>
<keyword evidence="2 4" id="KW-0863">Zinc-finger</keyword>